<proteinExistence type="predicted"/>
<gene>
    <name evidence="2" type="ORF">MAGR_66490</name>
</gene>
<protein>
    <submittedName>
        <fullName evidence="2">Uncharacterized protein</fullName>
    </submittedName>
</protein>
<sequence length="92" mass="9954">MVGLEHMNGARRPPAGDRVDEDEGFAAVEQVVRQVHAPDPVVHQLNTRTTEPLRDVTHHLGAEAVVAEEDIADPGYQNSRRDCISTLTSGGS</sequence>
<dbReference type="Proteomes" id="UP000465302">
    <property type="component" value="Unassembled WGS sequence"/>
</dbReference>
<feature type="region of interest" description="Disordered" evidence="1">
    <location>
        <begin position="72"/>
        <end position="92"/>
    </location>
</feature>
<accession>A0A7I9WD06</accession>
<dbReference type="EMBL" id="BLKS01000003">
    <property type="protein sequence ID" value="GFG55208.1"/>
    <property type="molecule type" value="Genomic_DNA"/>
</dbReference>
<dbReference type="AlphaFoldDB" id="A0A7I9WD06"/>
<organism evidence="2 3">
    <name type="scientific">Mycolicibacterium agri</name>
    <name type="common">Mycobacterium agri</name>
    <dbReference type="NCBI Taxonomy" id="36811"/>
    <lineage>
        <taxon>Bacteria</taxon>
        <taxon>Bacillati</taxon>
        <taxon>Actinomycetota</taxon>
        <taxon>Actinomycetes</taxon>
        <taxon>Mycobacteriales</taxon>
        <taxon>Mycobacteriaceae</taxon>
        <taxon>Mycolicibacterium</taxon>
    </lineage>
</organism>
<name>A0A7I9WD06_MYCAG</name>
<feature type="region of interest" description="Disordered" evidence="1">
    <location>
        <begin position="1"/>
        <end position="22"/>
    </location>
</feature>
<evidence type="ECO:0000313" key="3">
    <source>
        <dbReference type="Proteomes" id="UP000465302"/>
    </source>
</evidence>
<evidence type="ECO:0000313" key="2">
    <source>
        <dbReference type="EMBL" id="GFG55208.1"/>
    </source>
</evidence>
<reference evidence="2 3" key="1">
    <citation type="journal article" date="2019" name="Emerg. Microbes Infect.">
        <title>Comprehensive subspecies identification of 175 nontuberculous mycobacteria species based on 7547 genomic profiles.</title>
        <authorList>
            <person name="Matsumoto Y."/>
            <person name="Kinjo T."/>
            <person name="Motooka D."/>
            <person name="Nabeya D."/>
            <person name="Jung N."/>
            <person name="Uechi K."/>
            <person name="Horii T."/>
            <person name="Iida T."/>
            <person name="Fujita J."/>
            <person name="Nakamura S."/>
        </authorList>
    </citation>
    <scope>NUCLEOTIDE SEQUENCE [LARGE SCALE GENOMIC DNA]</scope>
    <source>
        <strain evidence="2 3">JCM 6377</strain>
    </source>
</reference>
<comment type="caution">
    <text evidence="2">The sequence shown here is derived from an EMBL/GenBank/DDBJ whole genome shotgun (WGS) entry which is preliminary data.</text>
</comment>
<evidence type="ECO:0000256" key="1">
    <source>
        <dbReference type="SAM" id="MobiDB-lite"/>
    </source>
</evidence>